<organism evidence="1">
    <name type="scientific">marine metagenome</name>
    <dbReference type="NCBI Taxonomy" id="408172"/>
    <lineage>
        <taxon>unclassified sequences</taxon>
        <taxon>metagenomes</taxon>
        <taxon>ecological metagenomes</taxon>
    </lineage>
</organism>
<name>A0A382XTN1_9ZZZZ</name>
<evidence type="ECO:0000313" key="1">
    <source>
        <dbReference type="EMBL" id="SVD74015.1"/>
    </source>
</evidence>
<reference evidence="1" key="1">
    <citation type="submission" date="2018-05" db="EMBL/GenBank/DDBJ databases">
        <authorList>
            <person name="Lanie J.A."/>
            <person name="Ng W.-L."/>
            <person name="Kazmierczak K.M."/>
            <person name="Andrzejewski T.M."/>
            <person name="Davidsen T.M."/>
            <person name="Wayne K.J."/>
            <person name="Tettelin H."/>
            <person name="Glass J.I."/>
            <person name="Rusch D."/>
            <person name="Podicherti R."/>
            <person name="Tsui H.-C.T."/>
            <person name="Winkler M.E."/>
        </authorList>
    </citation>
    <scope>NUCLEOTIDE SEQUENCE</scope>
</reference>
<feature type="non-terminal residue" evidence="1">
    <location>
        <position position="146"/>
    </location>
</feature>
<proteinExistence type="predicted"/>
<sequence length="146" mass="16587">MTDAYQNNLVRQTERMLTITGNQIASTYQLIYSQQFQHSAPQNYGRPFSELWREQISSTRWKLPVRRLDINFKKDPIYSQISEHPRDAADPIVAATVTLIQQALRDAAIEVSACITISDVNGTVILPAFPTACQIAYSVKNLPEFR</sequence>
<gene>
    <name evidence="1" type="ORF">METZ01_LOCUS426869</name>
</gene>
<protein>
    <submittedName>
        <fullName evidence="1">Uncharacterized protein</fullName>
    </submittedName>
</protein>
<dbReference type="EMBL" id="UINC01170126">
    <property type="protein sequence ID" value="SVD74015.1"/>
    <property type="molecule type" value="Genomic_DNA"/>
</dbReference>
<accession>A0A382XTN1</accession>
<dbReference type="AlphaFoldDB" id="A0A382XTN1"/>